<dbReference type="InterPro" id="IPR001789">
    <property type="entry name" value="Sig_transdc_resp-reg_receiver"/>
</dbReference>
<dbReference type="InterPro" id="IPR013976">
    <property type="entry name" value="HDOD"/>
</dbReference>
<dbReference type="PANTHER" id="PTHR33525">
    <property type="match status" value="1"/>
</dbReference>
<dbReference type="SUPFAM" id="SSF52172">
    <property type="entry name" value="CheY-like"/>
    <property type="match status" value="1"/>
</dbReference>
<protein>
    <submittedName>
        <fullName evidence="4">Hydrogenase transcriptional regulatory protein hupR1</fullName>
    </submittedName>
</protein>
<reference evidence="4 5" key="1">
    <citation type="submission" date="2019-02" db="EMBL/GenBank/DDBJ databases">
        <title>Deep-cultivation of Planctomycetes and their phenomic and genomic characterization uncovers novel biology.</title>
        <authorList>
            <person name="Wiegand S."/>
            <person name="Jogler M."/>
            <person name="Boedeker C."/>
            <person name="Pinto D."/>
            <person name="Vollmers J."/>
            <person name="Rivas-Marin E."/>
            <person name="Kohn T."/>
            <person name="Peeters S.H."/>
            <person name="Heuer A."/>
            <person name="Rast P."/>
            <person name="Oberbeckmann S."/>
            <person name="Bunk B."/>
            <person name="Jeske O."/>
            <person name="Meyerdierks A."/>
            <person name="Storesund J.E."/>
            <person name="Kallscheuer N."/>
            <person name="Luecker S."/>
            <person name="Lage O.M."/>
            <person name="Pohl T."/>
            <person name="Merkel B.J."/>
            <person name="Hornburger P."/>
            <person name="Mueller R.-W."/>
            <person name="Bruemmer F."/>
            <person name="Labrenz M."/>
            <person name="Spormann A.M."/>
            <person name="Op Den Camp H."/>
            <person name="Overmann J."/>
            <person name="Amann R."/>
            <person name="Jetten M.S.M."/>
            <person name="Mascher T."/>
            <person name="Medema M.H."/>
            <person name="Devos D.P."/>
            <person name="Kaster A.-K."/>
            <person name="Ovreas L."/>
            <person name="Rohde M."/>
            <person name="Galperin M.Y."/>
            <person name="Jogler C."/>
        </authorList>
    </citation>
    <scope>NUCLEOTIDE SEQUENCE [LARGE SCALE GENOMIC DNA]</scope>
    <source>
        <strain evidence="4 5">Pla111</strain>
    </source>
</reference>
<dbReference type="Pfam" id="PF08668">
    <property type="entry name" value="HDOD"/>
    <property type="match status" value="1"/>
</dbReference>
<dbReference type="PIRSF" id="PIRSF036883">
    <property type="entry name" value="RR_HD-GYP_mod"/>
    <property type="match status" value="1"/>
</dbReference>
<dbReference type="SUPFAM" id="SSF109604">
    <property type="entry name" value="HD-domain/PDEase-like"/>
    <property type="match status" value="1"/>
</dbReference>
<dbReference type="PANTHER" id="PTHR33525:SF3">
    <property type="entry name" value="RIBONUCLEASE Y"/>
    <property type="match status" value="1"/>
</dbReference>
<dbReference type="Gene3D" id="3.40.50.2300">
    <property type="match status" value="1"/>
</dbReference>
<dbReference type="PROSITE" id="PS50110">
    <property type="entry name" value="RESPONSE_REGULATORY"/>
    <property type="match status" value="1"/>
</dbReference>
<dbReference type="SMART" id="SM00448">
    <property type="entry name" value="REC"/>
    <property type="match status" value="1"/>
</dbReference>
<evidence type="ECO:0000259" key="2">
    <source>
        <dbReference type="PROSITE" id="PS50110"/>
    </source>
</evidence>
<dbReference type="PROSITE" id="PS51833">
    <property type="entry name" value="HDOD"/>
    <property type="match status" value="1"/>
</dbReference>
<dbReference type="RefSeq" id="WP_146574774.1">
    <property type="nucleotide sequence ID" value="NZ_SJPH01000005.1"/>
</dbReference>
<keyword evidence="5" id="KW-1185">Reference proteome</keyword>
<dbReference type="InterPro" id="IPR014626">
    <property type="entry name" value="Sig_transdc_resp-reg_put"/>
</dbReference>
<dbReference type="InterPro" id="IPR052340">
    <property type="entry name" value="RNase_Y/CdgJ"/>
</dbReference>
<dbReference type="Pfam" id="PF00072">
    <property type="entry name" value="Response_reg"/>
    <property type="match status" value="1"/>
</dbReference>
<dbReference type="AlphaFoldDB" id="A0A5C5VWY4"/>
<dbReference type="Proteomes" id="UP000318995">
    <property type="component" value="Unassembled WGS sequence"/>
</dbReference>
<dbReference type="OrthoDB" id="9788446at2"/>
<sequence length="390" mass="42008">MPRLLFVDDEPNVLSGLRRMLRSHRSEWEMDFVASGADALRSLALQSAQVVISDMRMPGMDGAELLSRVRDLYPETVRIVLSGHSDQELTLRAVGPAHQYLAKPCDPDRLTAAIRSAMLLHDRVRSPKVRSIVASVDTLPTLPEIYLELVDEMASPNGSSETAGRIIARDLGLSAKILKLVNSSFFGLPVRVSDVPHAVALLGLGVIRPLVLSTGVFKQFEGCKLGGISLARLTAHSTQIAVKAKQIAADEYACMSADQASDVFLAGLLHDVGRLVLAQAYPSEYEALCQQSMTGSDDLSLLEESEFGASHAEIGGHLIQLWGLPAPLVEAVALHHAPLNASGVAFSSLTAVHVAEWAAGEAEADEAYLRSLQLSHQHTFWAPQEALTST</sequence>
<keyword evidence="1" id="KW-0597">Phosphoprotein</keyword>
<dbReference type="InterPro" id="IPR011006">
    <property type="entry name" value="CheY-like_superfamily"/>
</dbReference>
<feature type="domain" description="Response regulatory" evidence="2">
    <location>
        <begin position="3"/>
        <end position="118"/>
    </location>
</feature>
<evidence type="ECO:0000256" key="1">
    <source>
        <dbReference type="PROSITE-ProRule" id="PRU00169"/>
    </source>
</evidence>
<dbReference type="Gene3D" id="1.10.3210.10">
    <property type="entry name" value="Hypothetical protein af1432"/>
    <property type="match status" value="1"/>
</dbReference>
<proteinExistence type="predicted"/>
<accession>A0A5C5VWY4</accession>
<organism evidence="4 5">
    <name type="scientific">Botrimarina hoheduenensis</name>
    <dbReference type="NCBI Taxonomy" id="2528000"/>
    <lineage>
        <taxon>Bacteria</taxon>
        <taxon>Pseudomonadati</taxon>
        <taxon>Planctomycetota</taxon>
        <taxon>Planctomycetia</taxon>
        <taxon>Pirellulales</taxon>
        <taxon>Lacipirellulaceae</taxon>
        <taxon>Botrimarina</taxon>
    </lineage>
</organism>
<feature type="modified residue" description="4-aspartylphosphate" evidence="1">
    <location>
        <position position="54"/>
    </location>
</feature>
<comment type="caution">
    <text evidence="4">The sequence shown here is derived from an EMBL/GenBank/DDBJ whole genome shotgun (WGS) entry which is preliminary data.</text>
</comment>
<dbReference type="GO" id="GO:0000160">
    <property type="term" value="P:phosphorelay signal transduction system"/>
    <property type="evidence" value="ECO:0007669"/>
    <property type="project" value="InterPro"/>
</dbReference>
<dbReference type="EMBL" id="SJPH01000005">
    <property type="protein sequence ID" value="TWT42900.1"/>
    <property type="molecule type" value="Genomic_DNA"/>
</dbReference>
<gene>
    <name evidence="4" type="primary">hupR1_3</name>
    <name evidence="4" type="ORF">Pla111_25380</name>
</gene>
<evidence type="ECO:0000313" key="5">
    <source>
        <dbReference type="Proteomes" id="UP000318995"/>
    </source>
</evidence>
<dbReference type="CDD" id="cd17569">
    <property type="entry name" value="REC_HupR-like"/>
    <property type="match status" value="1"/>
</dbReference>
<feature type="domain" description="HDOD" evidence="3">
    <location>
        <begin position="139"/>
        <end position="338"/>
    </location>
</feature>
<evidence type="ECO:0000259" key="3">
    <source>
        <dbReference type="PROSITE" id="PS51833"/>
    </source>
</evidence>
<evidence type="ECO:0000313" key="4">
    <source>
        <dbReference type="EMBL" id="TWT42900.1"/>
    </source>
</evidence>
<name>A0A5C5VWY4_9BACT</name>